<keyword evidence="2" id="KW-1185">Reference proteome</keyword>
<protein>
    <submittedName>
        <fullName evidence="1">Uncharacterized protein</fullName>
    </submittedName>
</protein>
<gene>
    <name evidence="1" type="ORF">TTHERM_00925520</name>
</gene>
<dbReference type="AlphaFoldDB" id="Q22E07"/>
<dbReference type="GeneID" id="7843374"/>
<dbReference type="RefSeq" id="XP_001031168.1">
    <property type="nucleotide sequence ID" value="XM_001031168.1"/>
</dbReference>
<sequence>MPFVAKSFKKAYNLHVESFKQALESIARQSIGVKQLKLRTKSKKNIGKTSLKAYVLEYLLNKKQAMRNPVEIQDKSEHINNEIIQKLLPILILINLLSI</sequence>
<reference evidence="2" key="1">
    <citation type="journal article" date="2006" name="PLoS Biol.">
        <title>Macronuclear genome sequence of the ciliate Tetrahymena thermophila, a model eukaryote.</title>
        <authorList>
            <person name="Eisen J.A."/>
            <person name="Coyne R.S."/>
            <person name="Wu M."/>
            <person name="Wu D."/>
            <person name="Thiagarajan M."/>
            <person name="Wortman J.R."/>
            <person name="Badger J.H."/>
            <person name="Ren Q."/>
            <person name="Amedeo P."/>
            <person name="Jones K.M."/>
            <person name="Tallon L.J."/>
            <person name="Delcher A.L."/>
            <person name="Salzberg S.L."/>
            <person name="Silva J.C."/>
            <person name="Haas B.J."/>
            <person name="Majoros W.H."/>
            <person name="Farzad M."/>
            <person name="Carlton J.M."/>
            <person name="Smith R.K. Jr."/>
            <person name="Garg J."/>
            <person name="Pearlman R.E."/>
            <person name="Karrer K.M."/>
            <person name="Sun L."/>
            <person name="Manning G."/>
            <person name="Elde N.C."/>
            <person name="Turkewitz A.P."/>
            <person name="Asai D.J."/>
            <person name="Wilkes D.E."/>
            <person name="Wang Y."/>
            <person name="Cai H."/>
            <person name="Collins K."/>
            <person name="Stewart B.A."/>
            <person name="Lee S.R."/>
            <person name="Wilamowska K."/>
            <person name="Weinberg Z."/>
            <person name="Ruzzo W.L."/>
            <person name="Wloga D."/>
            <person name="Gaertig J."/>
            <person name="Frankel J."/>
            <person name="Tsao C.-C."/>
            <person name="Gorovsky M.A."/>
            <person name="Keeling P.J."/>
            <person name="Waller R.F."/>
            <person name="Patron N.J."/>
            <person name="Cherry J.M."/>
            <person name="Stover N.A."/>
            <person name="Krieger C.J."/>
            <person name="del Toro C."/>
            <person name="Ryder H.F."/>
            <person name="Williamson S.C."/>
            <person name="Barbeau R.A."/>
            <person name="Hamilton E.P."/>
            <person name="Orias E."/>
        </authorList>
    </citation>
    <scope>NUCLEOTIDE SEQUENCE [LARGE SCALE GENOMIC DNA]</scope>
    <source>
        <strain evidence="2">SB210</strain>
    </source>
</reference>
<name>Q22E07_TETTS</name>
<dbReference type="KEGG" id="tet:TTHERM_00925520"/>
<evidence type="ECO:0000313" key="1">
    <source>
        <dbReference type="EMBL" id="EAR83505.1"/>
    </source>
</evidence>
<proteinExistence type="predicted"/>
<dbReference type="EMBL" id="GG662513">
    <property type="protein sequence ID" value="EAR83505.1"/>
    <property type="molecule type" value="Genomic_DNA"/>
</dbReference>
<dbReference type="InParanoid" id="Q22E07"/>
<organism evidence="1 2">
    <name type="scientific">Tetrahymena thermophila (strain SB210)</name>
    <dbReference type="NCBI Taxonomy" id="312017"/>
    <lineage>
        <taxon>Eukaryota</taxon>
        <taxon>Sar</taxon>
        <taxon>Alveolata</taxon>
        <taxon>Ciliophora</taxon>
        <taxon>Intramacronucleata</taxon>
        <taxon>Oligohymenophorea</taxon>
        <taxon>Hymenostomatida</taxon>
        <taxon>Tetrahymenina</taxon>
        <taxon>Tetrahymenidae</taxon>
        <taxon>Tetrahymena</taxon>
    </lineage>
</organism>
<evidence type="ECO:0000313" key="2">
    <source>
        <dbReference type="Proteomes" id="UP000009168"/>
    </source>
</evidence>
<dbReference type="HOGENOM" id="CLU_2325439_0_0_1"/>
<dbReference type="Proteomes" id="UP000009168">
    <property type="component" value="Unassembled WGS sequence"/>
</dbReference>
<accession>Q22E07</accession>